<dbReference type="Gene3D" id="6.10.250.2350">
    <property type="match status" value="2"/>
</dbReference>
<evidence type="ECO:0000256" key="2">
    <source>
        <dbReference type="ARBA" id="ARBA00008889"/>
    </source>
</evidence>
<accession>A0A2Z5UWV3</accession>
<dbReference type="HAMAP" id="MF_00362">
    <property type="entry name" value="Ribosomal_uL10"/>
    <property type="match status" value="1"/>
</dbReference>
<dbReference type="OrthoDB" id="9808307at2"/>
<dbReference type="RefSeq" id="WP_126323087.1">
    <property type="nucleotide sequence ID" value="NZ_AP018005.1"/>
</dbReference>
<evidence type="ECO:0000256" key="8">
    <source>
        <dbReference type="HAMAP-Rule" id="MF_00362"/>
    </source>
</evidence>
<keyword evidence="5 8" id="KW-0689">Ribosomal protein</keyword>
<dbReference type="InterPro" id="IPR002363">
    <property type="entry name" value="Ribosomal_uL10_CS_bac"/>
</dbReference>
<dbReference type="Gene3D" id="3.30.70.1730">
    <property type="match status" value="1"/>
</dbReference>
<organism evidence="9 10">
    <name type="scientific">Candidatus Rickettsiella viridis</name>
    <dbReference type="NCBI Taxonomy" id="676208"/>
    <lineage>
        <taxon>Bacteria</taxon>
        <taxon>Pseudomonadati</taxon>
        <taxon>Pseudomonadota</taxon>
        <taxon>Gammaproteobacteria</taxon>
        <taxon>Legionellales</taxon>
        <taxon>Coxiellaceae</taxon>
        <taxon>Rickettsiella</taxon>
    </lineage>
</organism>
<comment type="function">
    <text evidence="1 8">Forms part of the ribosomal stalk, playing a central role in the interaction of the ribosome with GTP-bound translation factors.</text>
</comment>
<dbReference type="NCBIfam" id="NF000955">
    <property type="entry name" value="PRK00099.1-1"/>
    <property type="match status" value="1"/>
</dbReference>
<keyword evidence="3 8" id="KW-0699">rRNA-binding</keyword>
<name>A0A2Z5UWV3_9COXI</name>
<keyword evidence="6 8" id="KW-0687">Ribonucleoprotein</keyword>
<comment type="similarity">
    <text evidence="2 8">Belongs to the universal ribosomal protein uL10 family.</text>
</comment>
<dbReference type="InterPro" id="IPR047865">
    <property type="entry name" value="Ribosomal_uL10_bac_type"/>
</dbReference>
<dbReference type="InterPro" id="IPR043141">
    <property type="entry name" value="Ribosomal_uL10-like_sf"/>
</dbReference>
<evidence type="ECO:0000256" key="5">
    <source>
        <dbReference type="ARBA" id="ARBA00022980"/>
    </source>
</evidence>
<dbReference type="Pfam" id="PF00466">
    <property type="entry name" value="Ribosomal_L10"/>
    <property type="match status" value="1"/>
</dbReference>
<dbReference type="GO" id="GO:0003735">
    <property type="term" value="F:structural constituent of ribosome"/>
    <property type="evidence" value="ECO:0007669"/>
    <property type="project" value="InterPro"/>
</dbReference>
<dbReference type="GO" id="GO:0015934">
    <property type="term" value="C:large ribosomal subunit"/>
    <property type="evidence" value="ECO:0007669"/>
    <property type="project" value="InterPro"/>
</dbReference>
<dbReference type="InterPro" id="IPR022973">
    <property type="entry name" value="Ribosomal_uL10_bac"/>
</dbReference>
<dbReference type="GO" id="GO:0070180">
    <property type="term" value="F:large ribosomal subunit rRNA binding"/>
    <property type="evidence" value="ECO:0007669"/>
    <property type="project" value="UniProtKB-UniRule"/>
</dbReference>
<evidence type="ECO:0000256" key="4">
    <source>
        <dbReference type="ARBA" id="ARBA00022884"/>
    </source>
</evidence>
<dbReference type="EMBL" id="AP018005">
    <property type="protein sequence ID" value="BBB15585.1"/>
    <property type="molecule type" value="Genomic_DNA"/>
</dbReference>
<dbReference type="InterPro" id="IPR001790">
    <property type="entry name" value="Ribosomal_uL10"/>
</dbReference>
<reference evidence="9 10" key="1">
    <citation type="submission" date="2017-03" db="EMBL/GenBank/DDBJ databases">
        <title>The genome sequence of Candidatus Rickettsiella viridis.</title>
        <authorList>
            <person name="Nikoh N."/>
            <person name="Tsuchida T."/>
            <person name="Yamaguchi K."/>
            <person name="Maeda T."/>
            <person name="Shigenobu S."/>
            <person name="Fukatsu T."/>
        </authorList>
    </citation>
    <scope>NUCLEOTIDE SEQUENCE [LARGE SCALE GENOMIC DNA]</scope>
    <source>
        <strain evidence="9 10">Ap-RA04</strain>
    </source>
</reference>
<proteinExistence type="inferred from homology"/>
<dbReference type="SUPFAM" id="SSF160369">
    <property type="entry name" value="Ribosomal protein L10-like"/>
    <property type="match status" value="1"/>
</dbReference>
<keyword evidence="4 8" id="KW-0694">RNA-binding</keyword>
<dbReference type="PROSITE" id="PS01109">
    <property type="entry name" value="RIBOSOMAL_L10"/>
    <property type="match status" value="1"/>
</dbReference>
<dbReference type="FunFam" id="3.30.70.1730:FF:000001">
    <property type="entry name" value="50S ribosomal protein L10"/>
    <property type="match status" value="1"/>
</dbReference>
<evidence type="ECO:0000313" key="9">
    <source>
        <dbReference type="EMBL" id="BBB15585.1"/>
    </source>
</evidence>
<gene>
    <name evidence="8 9" type="primary">rplJ</name>
    <name evidence="9" type="ORF">RVIR1_11170</name>
</gene>
<keyword evidence="10" id="KW-1185">Reference proteome</keyword>
<dbReference type="CDD" id="cd05797">
    <property type="entry name" value="Ribosomal_L10"/>
    <property type="match status" value="1"/>
</dbReference>
<comment type="subunit">
    <text evidence="8">Part of the ribosomal stalk of the 50S ribosomal subunit. The N-terminus interacts with L11 and the large rRNA to form the base of the stalk. The C-terminus forms an elongated spine to which L12 dimers bind in a sequential fashion forming a multimeric L10(L12)X complex.</text>
</comment>
<dbReference type="AlphaFoldDB" id="A0A2Z5UWV3"/>
<dbReference type="Proteomes" id="UP000282483">
    <property type="component" value="Chromosome"/>
</dbReference>
<evidence type="ECO:0000256" key="3">
    <source>
        <dbReference type="ARBA" id="ARBA00022730"/>
    </source>
</evidence>
<dbReference type="GO" id="GO:0006412">
    <property type="term" value="P:translation"/>
    <property type="evidence" value="ECO:0007669"/>
    <property type="project" value="UniProtKB-UniRule"/>
</dbReference>
<evidence type="ECO:0000256" key="1">
    <source>
        <dbReference type="ARBA" id="ARBA00002633"/>
    </source>
</evidence>
<sequence>MTLRLEDKQAIVAEVGEVAKNALSAVTAEYRGLSVGELSQLRVQARNSGVYLRVVRNTLARRALEGTDFACLQDTLVGPLLLAFSQQEPGAAARLIKAFTKQNQKLLVKALAFDGQLLPVNDIDKLASLPTRDEAIATLMAVMKAPITKLVRTLAEPHAKFVRTVAAVRDQRQAAG</sequence>
<dbReference type="PANTHER" id="PTHR11560">
    <property type="entry name" value="39S RIBOSOMAL PROTEIN L10, MITOCHONDRIAL"/>
    <property type="match status" value="1"/>
</dbReference>
<evidence type="ECO:0000256" key="7">
    <source>
        <dbReference type="ARBA" id="ARBA00035202"/>
    </source>
</evidence>
<protein>
    <recommendedName>
        <fullName evidence="7 8">Large ribosomal subunit protein uL10</fullName>
    </recommendedName>
</protein>
<dbReference type="KEGG" id="rvi:RVIR1_11170"/>
<evidence type="ECO:0000313" key="10">
    <source>
        <dbReference type="Proteomes" id="UP000282483"/>
    </source>
</evidence>
<evidence type="ECO:0000256" key="6">
    <source>
        <dbReference type="ARBA" id="ARBA00023274"/>
    </source>
</evidence>